<dbReference type="GO" id="GO:0005783">
    <property type="term" value="C:endoplasmic reticulum"/>
    <property type="evidence" value="ECO:0007669"/>
    <property type="project" value="UniProtKB-SubCell"/>
</dbReference>
<accession>A0A4P9WBD4</accession>
<sequence length="85" mass="9418">DASHGFITQHPLRQNIRAVINLEAMGQGGREILFQANAAEMIKAYAQVPHPHGNIISNDIFRTGLVISDTDFRQFRDYAGLPGLD</sequence>
<comment type="similarity">
    <text evidence="7">Belongs to the peptidase M28 family.</text>
</comment>
<evidence type="ECO:0000256" key="7">
    <source>
        <dbReference type="RuleBase" id="RU361240"/>
    </source>
</evidence>
<evidence type="ECO:0000313" key="10">
    <source>
        <dbReference type="Proteomes" id="UP000269721"/>
    </source>
</evidence>
<keyword evidence="5" id="KW-0256">Endoplasmic reticulum</keyword>
<dbReference type="GO" id="GO:0046872">
    <property type="term" value="F:metal ion binding"/>
    <property type="evidence" value="ECO:0007669"/>
    <property type="project" value="UniProtKB-KW"/>
</dbReference>
<organism evidence="9 10">
    <name type="scientific">Blyttiomyces helicus</name>
    <dbReference type="NCBI Taxonomy" id="388810"/>
    <lineage>
        <taxon>Eukaryota</taxon>
        <taxon>Fungi</taxon>
        <taxon>Fungi incertae sedis</taxon>
        <taxon>Chytridiomycota</taxon>
        <taxon>Chytridiomycota incertae sedis</taxon>
        <taxon>Chytridiomycetes</taxon>
        <taxon>Chytridiomycetes incertae sedis</taxon>
        <taxon>Blyttiomyces</taxon>
    </lineage>
</organism>
<comment type="subcellular location">
    <subcellularLocation>
        <location evidence="2">Endoplasmic reticulum</location>
    </subcellularLocation>
</comment>
<dbReference type="GO" id="GO:0008235">
    <property type="term" value="F:metalloexopeptidase activity"/>
    <property type="evidence" value="ECO:0007669"/>
    <property type="project" value="InterPro"/>
</dbReference>
<dbReference type="GO" id="GO:0006508">
    <property type="term" value="P:proteolysis"/>
    <property type="evidence" value="ECO:0007669"/>
    <property type="project" value="UniProtKB-KW"/>
</dbReference>
<keyword evidence="3 7" id="KW-0645">Protease</keyword>
<dbReference type="EMBL" id="KZ997304">
    <property type="protein sequence ID" value="RKO87596.1"/>
    <property type="molecule type" value="Genomic_DNA"/>
</dbReference>
<reference evidence="10" key="1">
    <citation type="journal article" date="2018" name="Nat. Microbiol.">
        <title>Leveraging single-cell genomics to expand the fungal tree of life.</title>
        <authorList>
            <person name="Ahrendt S.R."/>
            <person name="Quandt C.A."/>
            <person name="Ciobanu D."/>
            <person name="Clum A."/>
            <person name="Salamov A."/>
            <person name="Andreopoulos B."/>
            <person name="Cheng J.F."/>
            <person name="Woyke T."/>
            <person name="Pelin A."/>
            <person name="Henrissat B."/>
            <person name="Reynolds N.K."/>
            <person name="Benny G.L."/>
            <person name="Smith M.E."/>
            <person name="James T.Y."/>
            <person name="Grigoriev I.V."/>
        </authorList>
    </citation>
    <scope>NUCLEOTIDE SEQUENCE [LARGE SCALE GENOMIC DNA]</scope>
</reference>
<dbReference type="Gene3D" id="3.40.630.10">
    <property type="entry name" value="Zn peptidases"/>
    <property type="match status" value="1"/>
</dbReference>
<protein>
    <recommendedName>
        <fullName evidence="7">Peptide hydrolase</fullName>
        <ecNumber evidence="7">3.4.-.-</ecNumber>
    </recommendedName>
</protein>
<evidence type="ECO:0000256" key="5">
    <source>
        <dbReference type="ARBA" id="ARBA00022824"/>
    </source>
</evidence>
<comment type="cofactor">
    <cofactor evidence="1">
        <name>Zn(2+)</name>
        <dbReference type="ChEBI" id="CHEBI:29105"/>
    </cofactor>
</comment>
<keyword evidence="7" id="KW-0479">Metal-binding</keyword>
<feature type="domain" description="Peptidase M28" evidence="8">
    <location>
        <begin position="3"/>
        <end position="85"/>
    </location>
</feature>
<dbReference type="OrthoDB" id="76293at2759"/>
<evidence type="ECO:0000256" key="2">
    <source>
        <dbReference type="ARBA" id="ARBA00004240"/>
    </source>
</evidence>
<dbReference type="Pfam" id="PF04389">
    <property type="entry name" value="Peptidase_M28"/>
    <property type="match status" value="1"/>
</dbReference>
<keyword evidence="10" id="KW-1185">Reference proteome</keyword>
<evidence type="ECO:0000256" key="4">
    <source>
        <dbReference type="ARBA" id="ARBA00022801"/>
    </source>
</evidence>
<dbReference type="AlphaFoldDB" id="A0A4P9WBD4"/>
<name>A0A4P9WBD4_9FUNG</name>
<feature type="non-terminal residue" evidence="9">
    <location>
        <position position="85"/>
    </location>
</feature>
<dbReference type="PANTHER" id="PTHR12147:SF22">
    <property type="entry name" value="ENDOPLASMIC RETICULUM METALLOPEPTIDASE 1"/>
    <property type="match status" value="1"/>
</dbReference>
<dbReference type="InterPro" id="IPR007484">
    <property type="entry name" value="Peptidase_M28"/>
</dbReference>
<dbReference type="PANTHER" id="PTHR12147">
    <property type="entry name" value="METALLOPEPTIDASE M28 FAMILY MEMBER"/>
    <property type="match status" value="1"/>
</dbReference>
<dbReference type="SUPFAM" id="SSF53187">
    <property type="entry name" value="Zn-dependent exopeptidases"/>
    <property type="match status" value="1"/>
</dbReference>
<dbReference type="InterPro" id="IPR045175">
    <property type="entry name" value="M28_fam"/>
</dbReference>
<evidence type="ECO:0000313" key="9">
    <source>
        <dbReference type="EMBL" id="RKO87596.1"/>
    </source>
</evidence>
<keyword evidence="6 7" id="KW-0862">Zinc</keyword>
<dbReference type="Proteomes" id="UP000269721">
    <property type="component" value="Unassembled WGS sequence"/>
</dbReference>
<feature type="non-terminal residue" evidence="9">
    <location>
        <position position="1"/>
    </location>
</feature>
<evidence type="ECO:0000256" key="1">
    <source>
        <dbReference type="ARBA" id="ARBA00001947"/>
    </source>
</evidence>
<dbReference type="EC" id="3.4.-.-" evidence="7"/>
<keyword evidence="4 7" id="KW-0378">Hydrolase</keyword>
<evidence type="ECO:0000256" key="6">
    <source>
        <dbReference type="ARBA" id="ARBA00022833"/>
    </source>
</evidence>
<gene>
    <name evidence="9" type="ORF">BDK51DRAFT_3353</name>
</gene>
<evidence type="ECO:0000256" key="3">
    <source>
        <dbReference type="ARBA" id="ARBA00022670"/>
    </source>
</evidence>
<evidence type="ECO:0000259" key="8">
    <source>
        <dbReference type="Pfam" id="PF04389"/>
    </source>
</evidence>
<proteinExistence type="inferred from homology"/>